<evidence type="ECO:0000313" key="7">
    <source>
        <dbReference type="EMBL" id="TWT87302.1"/>
    </source>
</evidence>
<keyword evidence="4" id="KW-0238">DNA-binding</keyword>
<dbReference type="AlphaFoldDB" id="A0A5C5ZIT4"/>
<dbReference type="Gene3D" id="1.10.10.10">
    <property type="entry name" value="Winged helix-like DNA-binding domain superfamily/Winged helix DNA-binding domain"/>
    <property type="match status" value="1"/>
</dbReference>
<organism evidence="7 8">
    <name type="scientific">Pseudobythopirellula maris</name>
    <dbReference type="NCBI Taxonomy" id="2527991"/>
    <lineage>
        <taxon>Bacteria</taxon>
        <taxon>Pseudomonadati</taxon>
        <taxon>Planctomycetota</taxon>
        <taxon>Planctomycetia</taxon>
        <taxon>Pirellulales</taxon>
        <taxon>Lacipirellulaceae</taxon>
        <taxon>Pseudobythopirellula</taxon>
    </lineage>
</organism>
<dbReference type="PANTHER" id="PTHR43133:SF8">
    <property type="entry name" value="RNA POLYMERASE SIGMA FACTOR HI_1459-RELATED"/>
    <property type="match status" value="1"/>
</dbReference>
<evidence type="ECO:0000259" key="6">
    <source>
        <dbReference type="Pfam" id="PF04542"/>
    </source>
</evidence>
<dbReference type="SUPFAM" id="SSF88659">
    <property type="entry name" value="Sigma3 and sigma4 domains of RNA polymerase sigma factors"/>
    <property type="match status" value="1"/>
</dbReference>
<dbReference type="Pfam" id="PF04542">
    <property type="entry name" value="Sigma70_r2"/>
    <property type="match status" value="1"/>
</dbReference>
<dbReference type="NCBIfam" id="TIGR02937">
    <property type="entry name" value="sigma70-ECF"/>
    <property type="match status" value="1"/>
</dbReference>
<dbReference type="PANTHER" id="PTHR43133">
    <property type="entry name" value="RNA POLYMERASE ECF-TYPE SIGMA FACTO"/>
    <property type="match status" value="1"/>
</dbReference>
<evidence type="ECO:0000256" key="1">
    <source>
        <dbReference type="ARBA" id="ARBA00010641"/>
    </source>
</evidence>
<evidence type="ECO:0000256" key="4">
    <source>
        <dbReference type="ARBA" id="ARBA00023125"/>
    </source>
</evidence>
<proteinExistence type="inferred from homology"/>
<keyword evidence="5" id="KW-0804">Transcription</keyword>
<dbReference type="InterPro" id="IPR036388">
    <property type="entry name" value="WH-like_DNA-bd_sf"/>
</dbReference>
<dbReference type="InterPro" id="IPR013324">
    <property type="entry name" value="RNA_pol_sigma_r3/r4-like"/>
</dbReference>
<dbReference type="InterPro" id="IPR014284">
    <property type="entry name" value="RNA_pol_sigma-70_dom"/>
</dbReference>
<dbReference type="InterPro" id="IPR007627">
    <property type="entry name" value="RNA_pol_sigma70_r2"/>
</dbReference>
<evidence type="ECO:0000256" key="3">
    <source>
        <dbReference type="ARBA" id="ARBA00023082"/>
    </source>
</evidence>
<dbReference type="GO" id="GO:0016987">
    <property type="term" value="F:sigma factor activity"/>
    <property type="evidence" value="ECO:0007669"/>
    <property type="project" value="UniProtKB-KW"/>
</dbReference>
<accession>A0A5C5ZIT4</accession>
<comment type="similarity">
    <text evidence="1">Belongs to the sigma-70 factor family. ECF subfamily.</text>
</comment>
<dbReference type="GO" id="GO:0006352">
    <property type="term" value="P:DNA-templated transcription initiation"/>
    <property type="evidence" value="ECO:0007669"/>
    <property type="project" value="InterPro"/>
</dbReference>
<evidence type="ECO:0000256" key="2">
    <source>
        <dbReference type="ARBA" id="ARBA00023015"/>
    </source>
</evidence>
<dbReference type="InterPro" id="IPR013325">
    <property type="entry name" value="RNA_pol_sigma_r2"/>
</dbReference>
<dbReference type="SUPFAM" id="SSF88946">
    <property type="entry name" value="Sigma2 domain of RNA polymerase sigma factors"/>
    <property type="match status" value="1"/>
</dbReference>
<name>A0A5C5ZIT4_9BACT</name>
<keyword evidence="3" id="KW-0731">Sigma factor</keyword>
<feature type="domain" description="RNA polymerase sigma-70 region 2" evidence="6">
    <location>
        <begin position="26"/>
        <end position="94"/>
    </location>
</feature>
<dbReference type="Gene3D" id="1.10.1740.10">
    <property type="match status" value="1"/>
</dbReference>
<gene>
    <name evidence="7" type="ORF">Mal64_28400</name>
</gene>
<dbReference type="EMBL" id="SJPQ01000003">
    <property type="protein sequence ID" value="TWT87302.1"/>
    <property type="molecule type" value="Genomic_DNA"/>
</dbReference>
<sequence length="196" mass="22699">MPHATRITLLDRVRETQVGASWDEFYDIYSRLIHSWLTTNGVLPQDADDVCQEVMATIFEEISKFEHNGRTGAFRTWLRRITANRMHRLWRRKQTRLAEYSGPDLSEIADQLGQDSSRLSINWDQQHNRFVIEQLLSKLVGRFSEKSLTVFRRIVLDERPAEEVAHDVGMTLGAARVAQHRVLRALKELGSDLIEA</sequence>
<reference evidence="7 8" key="1">
    <citation type="submission" date="2019-02" db="EMBL/GenBank/DDBJ databases">
        <title>Deep-cultivation of Planctomycetes and their phenomic and genomic characterization uncovers novel biology.</title>
        <authorList>
            <person name="Wiegand S."/>
            <person name="Jogler M."/>
            <person name="Boedeker C."/>
            <person name="Pinto D."/>
            <person name="Vollmers J."/>
            <person name="Rivas-Marin E."/>
            <person name="Kohn T."/>
            <person name="Peeters S.H."/>
            <person name="Heuer A."/>
            <person name="Rast P."/>
            <person name="Oberbeckmann S."/>
            <person name="Bunk B."/>
            <person name="Jeske O."/>
            <person name="Meyerdierks A."/>
            <person name="Storesund J.E."/>
            <person name="Kallscheuer N."/>
            <person name="Luecker S."/>
            <person name="Lage O.M."/>
            <person name="Pohl T."/>
            <person name="Merkel B.J."/>
            <person name="Hornburger P."/>
            <person name="Mueller R.-W."/>
            <person name="Bruemmer F."/>
            <person name="Labrenz M."/>
            <person name="Spormann A.M."/>
            <person name="Op Den Camp H."/>
            <person name="Overmann J."/>
            <person name="Amann R."/>
            <person name="Jetten M.S.M."/>
            <person name="Mascher T."/>
            <person name="Medema M.H."/>
            <person name="Devos D.P."/>
            <person name="Kaster A.-K."/>
            <person name="Ovreas L."/>
            <person name="Rohde M."/>
            <person name="Galperin M.Y."/>
            <person name="Jogler C."/>
        </authorList>
    </citation>
    <scope>NUCLEOTIDE SEQUENCE [LARGE SCALE GENOMIC DNA]</scope>
    <source>
        <strain evidence="7 8">Mal64</strain>
    </source>
</reference>
<dbReference type="Proteomes" id="UP000315440">
    <property type="component" value="Unassembled WGS sequence"/>
</dbReference>
<dbReference type="GO" id="GO:0003677">
    <property type="term" value="F:DNA binding"/>
    <property type="evidence" value="ECO:0007669"/>
    <property type="project" value="UniProtKB-KW"/>
</dbReference>
<protein>
    <submittedName>
        <fullName evidence="7">RNA polymerase sigma factor RpoE</fullName>
    </submittedName>
</protein>
<dbReference type="RefSeq" id="WP_197525768.1">
    <property type="nucleotide sequence ID" value="NZ_SJPQ01000003.1"/>
</dbReference>
<dbReference type="InterPro" id="IPR039425">
    <property type="entry name" value="RNA_pol_sigma-70-like"/>
</dbReference>
<keyword evidence="8" id="KW-1185">Reference proteome</keyword>
<comment type="caution">
    <text evidence="7">The sequence shown here is derived from an EMBL/GenBank/DDBJ whole genome shotgun (WGS) entry which is preliminary data.</text>
</comment>
<keyword evidence="2" id="KW-0805">Transcription regulation</keyword>
<evidence type="ECO:0000256" key="5">
    <source>
        <dbReference type="ARBA" id="ARBA00023163"/>
    </source>
</evidence>
<evidence type="ECO:0000313" key="8">
    <source>
        <dbReference type="Proteomes" id="UP000315440"/>
    </source>
</evidence>